<dbReference type="AlphaFoldDB" id="H3KE92"/>
<gene>
    <name evidence="2" type="ORF">HMPREF9440_01056</name>
</gene>
<keyword evidence="3" id="KW-1185">Reference proteome</keyword>
<dbReference type="HOGENOM" id="CLU_1179720_0_0_4"/>
<dbReference type="InterPro" id="IPR016039">
    <property type="entry name" value="Thiolase-like"/>
</dbReference>
<evidence type="ECO:0000313" key="3">
    <source>
        <dbReference type="Proteomes" id="UP000004956"/>
    </source>
</evidence>
<organism evidence="2 3">
    <name type="scientific">Sutterella parvirubra YIT 11816</name>
    <dbReference type="NCBI Taxonomy" id="762967"/>
    <lineage>
        <taxon>Bacteria</taxon>
        <taxon>Pseudomonadati</taxon>
        <taxon>Pseudomonadota</taxon>
        <taxon>Betaproteobacteria</taxon>
        <taxon>Burkholderiales</taxon>
        <taxon>Sutterellaceae</taxon>
        <taxon>Sutterella</taxon>
    </lineage>
</organism>
<comment type="caution">
    <text evidence="2">The sequence shown here is derived from an EMBL/GenBank/DDBJ whole genome shotgun (WGS) entry which is preliminary data.</text>
</comment>
<name>H3KE92_9BURK</name>
<dbReference type="OrthoDB" id="9798676at2"/>
<dbReference type="STRING" id="762967.HMPREF9440_01056"/>
<evidence type="ECO:0000313" key="2">
    <source>
        <dbReference type="EMBL" id="EHY31568.1"/>
    </source>
</evidence>
<dbReference type="RefSeq" id="WP_008541849.1">
    <property type="nucleotide sequence ID" value="NZ_JH604942.1"/>
</dbReference>
<dbReference type="Proteomes" id="UP000004956">
    <property type="component" value="Unassembled WGS sequence"/>
</dbReference>
<dbReference type="Pfam" id="PF13723">
    <property type="entry name" value="Ketoacyl-synt_2"/>
    <property type="match status" value="1"/>
</dbReference>
<dbReference type="SUPFAM" id="SSF53901">
    <property type="entry name" value="Thiolase-like"/>
    <property type="match status" value="1"/>
</dbReference>
<feature type="domain" description="Beta-ketoacyl synthase-like N-terminal" evidence="1">
    <location>
        <begin position="23"/>
        <end position="183"/>
    </location>
</feature>
<dbReference type="GO" id="GO:0016746">
    <property type="term" value="F:acyltransferase activity"/>
    <property type="evidence" value="ECO:0007669"/>
    <property type="project" value="InterPro"/>
</dbReference>
<dbReference type="PATRIC" id="fig|762967.3.peg.839"/>
<protein>
    <recommendedName>
        <fullName evidence="1">Beta-ketoacyl synthase-like N-terminal domain-containing protein</fullName>
    </recommendedName>
</protein>
<proteinExistence type="predicted"/>
<dbReference type="InterPro" id="IPR014030">
    <property type="entry name" value="Ketoacyl_synth_N"/>
</dbReference>
<dbReference type="EMBL" id="AFBQ01000143">
    <property type="protein sequence ID" value="EHY31568.1"/>
    <property type="molecule type" value="Genomic_DNA"/>
</dbReference>
<sequence length="235" mass="25082">MTTTSAFPVSIGGVRLWRAASPDDKAPAEFLKPRDRRRLSALGRAAFTVLKPFMTGAEVLDADKDAVLFVSRFGDLALTAGLLDDMRDPDGLSPTAFSTSVHNAVGGLFTILTGFQGHVSAMGAGEAGVSAALVEAASLLTEFERVVLCVYDAESPEVFRGTHPENRTFAVALEVRRADAGSAEAVRFTVEPGLLPATNDVMRPLEAVPFLTGETDRWVEDAEGVRTVWTRGSAR</sequence>
<reference evidence="2 3" key="1">
    <citation type="submission" date="2011-11" db="EMBL/GenBank/DDBJ databases">
        <authorList>
            <person name="Weinstock G."/>
            <person name="Sodergren E."/>
            <person name="Clifton S."/>
            <person name="Fulton L."/>
            <person name="Fulton B."/>
            <person name="Courtney L."/>
            <person name="Fronick C."/>
            <person name="Harrison M."/>
            <person name="Strong C."/>
            <person name="Farmer C."/>
            <person name="Delahaunty K."/>
            <person name="Markovic C."/>
            <person name="Hall O."/>
            <person name="Minx P."/>
            <person name="Tomlinson C."/>
            <person name="Mitreva M."/>
            <person name="Hou S."/>
            <person name="Chen J."/>
            <person name="Wollam A."/>
            <person name="Pepin K.H."/>
            <person name="Johnson M."/>
            <person name="Bhonagiri V."/>
            <person name="Zhang X."/>
            <person name="Suruliraj S."/>
            <person name="Warren W."/>
            <person name="Chinwalla A."/>
            <person name="Mardis E.R."/>
            <person name="Wilson R.K."/>
        </authorList>
    </citation>
    <scope>NUCLEOTIDE SEQUENCE [LARGE SCALE GENOMIC DNA]</scope>
    <source>
        <strain evidence="2 3">YIT 11816</strain>
    </source>
</reference>
<accession>H3KE92</accession>
<evidence type="ECO:0000259" key="1">
    <source>
        <dbReference type="Pfam" id="PF13723"/>
    </source>
</evidence>